<dbReference type="InterPro" id="IPR002933">
    <property type="entry name" value="Peptidase_M20"/>
</dbReference>
<dbReference type="InterPro" id="IPR001261">
    <property type="entry name" value="ArgE/DapE_CS"/>
</dbReference>
<dbReference type="Proteomes" id="UP000260680">
    <property type="component" value="Unassembled WGS sequence"/>
</dbReference>
<comment type="cofactor">
    <cofactor evidence="1">
        <name>Zn(2+)</name>
        <dbReference type="ChEBI" id="CHEBI:29105"/>
    </cofactor>
</comment>
<dbReference type="InterPro" id="IPR000182">
    <property type="entry name" value="GNAT_dom"/>
</dbReference>
<keyword evidence="2" id="KW-0479">Metal-binding</keyword>
<evidence type="ECO:0000313" key="7">
    <source>
        <dbReference type="Proteomes" id="UP000260680"/>
    </source>
</evidence>
<dbReference type="Gene3D" id="3.40.630.10">
    <property type="entry name" value="Zn peptidases"/>
    <property type="match status" value="1"/>
</dbReference>
<keyword evidence="3" id="KW-0378">Hydrolase</keyword>
<comment type="caution">
    <text evidence="6">The sequence shown here is derived from an EMBL/GenBank/DDBJ whole genome shotgun (WGS) entry which is preliminary data.</text>
</comment>
<gene>
    <name evidence="6" type="ORF">DS742_25900</name>
</gene>
<dbReference type="Pfam" id="PF07687">
    <property type="entry name" value="M20_dimer"/>
    <property type="match status" value="1"/>
</dbReference>
<dbReference type="Pfam" id="PF01546">
    <property type="entry name" value="Peptidase_M20"/>
    <property type="match status" value="1"/>
</dbReference>
<dbReference type="GO" id="GO:0016787">
    <property type="term" value="F:hydrolase activity"/>
    <property type="evidence" value="ECO:0007669"/>
    <property type="project" value="UniProtKB-KW"/>
</dbReference>
<evidence type="ECO:0000256" key="4">
    <source>
        <dbReference type="ARBA" id="ARBA00022833"/>
    </source>
</evidence>
<dbReference type="SUPFAM" id="SSF53187">
    <property type="entry name" value="Zn-dependent exopeptidases"/>
    <property type="match status" value="1"/>
</dbReference>
<dbReference type="SUPFAM" id="SSF55729">
    <property type="entry name" value="Acyl-CoA N-acyltransferases (Nat)"/>
    <property type="match status" value="1"/>
</dbReference>
<evidence type="ECO:0000256" key="3">
    <source>
        <dbReference type="ARBA" id="ARBA00022801"/>
    </source>
</evidence>
<proteinExistence type="predicted"/>
<dbReference type="GO" id="GO:0046872">
    <property type="term" value="F:metal ion binding"/>
    <property type="evidence" value="ECO:0007669"/>
    <property type="project" value="UniProtKB-KW"/>
</dbReference>
<evidence type="ECO:0000256" key="2">
    <source>
        <dbReference type="ARBA" id="ARBA00022723"/>
    </source>
</evidence>
<evidence type="ECO:0000259" key="5">
    <source>
        <dbReference type="PROSITE" id="PS51186"/>
    </source>
</evidence>
<organism evidence="6 7">
    <name type="scientific">Lacrimispora amygdalina</name>
    <dbReference type="NCBI Taxonomy" id="253257"/>
    <lineage>
        <taxon>Bacteria</taxon>
        <taxon>Bacillati</taxon>
        <taxon>Bacillota</taxon>
        <taxon>Clostridia</taxon>
        <taxon>Lachnospirales</taxon>
        <taxon>Lachnospiraceae</taxon>
        <taxon>Lacrimispora</taxon>
    </lineage>
</organism>
<dbReference type="InterPro" id="IPR050072">
    <property type="entry name" value="Peptidase_M20A"/>
</dbReference>
<evidence type="ECO:0000313" key="6">
    <source>
        <dbReference type="EMBL" id="RFZ76034.1"/>
    </source>
</evidence>
<feature type="domain" description="N-acetyltransferase" evidence="5">
    <location>
        <begin position="391"/>
        <end position="560"/>
    </location>
</feature>
<keyword evidence="4" id="KW-0862">Zinc</keyword>
<dbReference type="Gene3D" id="3.40.630.30">
    <property type="match status" value="1"/>
</dbReference>
<dbReference type="AlphaFoldDB" id="A0A3E2N4Z2"/>
<dbReference type="OrthoDB" id="9783294at2"/>
<dbReference type="Pfam" id="PF00583">
    <property type="entry name" value="Acetyltransf_1"/>
    <property type="match status" value="1"/>
</dbReference>
<protein>
    <submittedName>
        <fullName evidence="6">M20/M25/M40 family metallo-hydrolase</fullName>
    </submittedName>
</protein>
<dbReference type="InterPro" id="IPR011650">
    <property type="entry name" value="Peptidase_M20_dimer"/>
</dbReference>
<dbReference type="PROSITE" id="PS00758">
    <property type="entry name" value="ARGE_DAPE_CPG2_1"/>
    <property type="match status" value="1"/>
</dbReference>
<name>A0A3E2N4Z2_9FIRM</name>
<dbReference type="GO" id="GO:0016747">
    <property type="term" value="F:acyltransferase activity, transferring groups other than amino-acyl groups"/>
    <property type="evidence" value="ECO:0007669"/>
    <property type="project" value="InterPro"/>
</dbReference>
<evidence type="ECO:0000256" key="1">
    <source>
        <dbReference type="ARBA" id="ARBA00001947"/>
    </source>
</evidence>
<sequence length="560" mass="63064">MRRRWEIEEDFSEFSRKNLPLAKRTLKELVLIPAATGHEEQRAEYCLQWMKMQGISGAYCDAAGNVIWEYQPECERKILFTAHLDTVFSMDEVLELVENQDRWCCPGIGDNTVNVVMLLMAAKYLNEISPELPCGLILSADTGEEGLGNLKGIRALTSAFQKQLSAVIAFDLYRDKVYPRCIGSSRYRIEVRTEGGHSFLDFGKKNAVAELAGLVTELYQMKIPEHSRTTYNVGVMEGGTSVNTIAQEASALFEFRSDSAEALENCEEYLRQKIESRKCCDVSYRCEQVGRRPCAGETDAIQMERLTNCCVRTLQAATGVEPAASEASTDCNIPLSQNISSVCVGFCRGGGAHTREEWLDISTLESGLAAALALVCRIPFFCESSETVLRDTISSAEEKEQIYELLRVCDKDFVPPLSARNSTSQSDWSGAEKEQDGIRAYLEDICRQHVLLWKERGKVRAFITWKDHFQCGHLISYPDSCYMTTLCIDPEWRGQGISESLYILAEKEIRAGYPGAPITLRTWSSNQAQKHILEKMGYHTVKRLKDDRGEGIDTVYYVKE</sequence>
<dbReference type="PANTHER" id="PTHR43808:SF17">
    <property type="entry name" value="PEPTIDASE M20"/>
    <property type="match status" value="1"/>
</dbReference>
<accession>A0A3E2N4Z2</accession>
<dbReference type="InterPro" id="IPR036264">
    <property type="entry name" value="Bact_exopeptidase_dim_dom"/>
</dbReference>
<dbReference type="PANTHER" id="PTHR43808">
    <property type="entry name" value="ACETYLORNITHINE DEACETYLASE"/>
    <property type="match status" value="1"/>
</dbReference>
<dbReference type="SUPFAM" id="SSF55031">
    <property type="entry name" value="Bacterial exopeptidase dimerisation domain"/>
    <property type="match status" value="1"/>
</dbReference>
<dbReference type="EMBL" id="QOHO01000107">
    <property type="protein sequence ID" value="RFZ76034.1"/>
    <property type="molecule type" value="Genomic_DNA"/>
</dbReference>
<dbReference type="Gene3D" id="3.30.70.360">
    <property type="match status" value="1"/>
</dbReference>
<dbReference type="RefSeq" id="WP_117419809.1">
    <property type="nucleotide sequence ID" value="NZ_QOHO01000107.1"/>
</dbReference>
<dbReference type="PROSITE" id="PS51186">
    <property type="entry name" value="GNAT"/>
    <property type="match status" value="1"/>
</dbReference>
<dbReference type="InterPro" id="IPR016181">
    <property type="entry name" value="Acyl_CoA_acyltransferase"/>
</dbReference>
<dbReference type="CDD" id="cd04301">
    <property type="entry name" value="NAT_SF"/>
    <property type="match status" value="1"/>
</dbReference>
<reference evidence="6 7" key="1">
    <citation type="submission" date="2018-07" db="EMBL/GenBank/DDBJ databases">
        <title>New species, Clostridium PI-S10-A1B.</title>
        <authorList>
            <person name="Krishna G."/>
            <person name="Summeta K."/>
            <person name="Shikha S."/>
            <person name="Prabhu P.B."/>
            <person name="Suresh K."/>
        </authorList>
    </citation>
    <scope>NUCLEOTIDE SEQUENCE [LARGE SCALE GENOMIC DNA]</scope>
    <source>
        <strain evidence="6 7">PI-S10-A1B</strain>
    </source>
</reference>